<evidence type="ECO:0000256" key="6">
    <source>
        <dbReference type="ARBA" id="ARBA00023239"/>
    </source>
</evidence>
<comment type="PTM">
    <text evidence="9 12">Is synthesized initially as an inactive proenzyme, which is activated by self-cleavage at a specific serine bond to produce a beta-subunit with a hydroxyl group at its C-terminus and an alpha-subunit with a pyruvoyl group at its N-terminus.</text>
</comment>
<sequence length="126" mass="13275">MALRTYLQCKLHRGTVTGADLEYEGSISICSQLLRCAGLHVHERVEVYNVTNGERFATYVIPGEAGEIGVNGAAAHKASPGDQVIIAAYVQLTPEEAAGHSPDVVLLGDENSVVRIQKGSGPCVAS</sequence>
<name>C8X1K4_DESRD</name>
<feature type="binding site" evidence="9 11">
    <location>
        <begin position="72"/>
        <end position="74"/>
    </location>
    <ligand>
        <name>substrate</name>
    </ligand>
</feature>
<comment type="similarity">
    <text evidence="9">Belongs to the PanD family.</text>
</comment>
<dbReference type="OrthoDB" id="9803983at2"/>
<keyword evidence="3 9" id="KW-0210">Decarboxylase</keyword>
<keyword evidence="1 9" id="KW-0963">Cytoplasm</keyword>
<protein>
    <recommendedName>
        <fullName evidence="9">Aspartate 1-decarboxylase</fullName>
        <ecNumber evidence="9">4.1.1.11</ecNumber>
    </recommendedName>
    <alternativeName>
        <fullName evidence="9">Aspartate alpha-decarboxylase</fullName>
    </alternativeName>
    <component>
        <recommendedName>
            <fullName evidence="9">Aspartate 1-decarboxylase beta chain</fullName>
        </recommendedName>
    </component>
    <component>
        <recommendedName>
            <fullName evidence="9">Aspartate 1-decarboxylase alpha chain</fullName>
        </recommendedName>
    </component>
</protein>
<keyword evidence="6 9" id="KW-0456">Lyase</keyword>
<evidence type="ECO:0000313" key="14">
    <source>
        <dbReference type="EMBL" id="ACV68301.1"/>
    </source>
</evidence>
<dbReference type="GO" id="GO:0006523">
    <property type="term" value="P:alanine biosynthetic process"/>
    <property type="evidence" value="ECO:0007669"/>
    <property type="project" value="InterPro"/>
</dbReference>
<dbReference type="InterPro" id="IPR009010">
    <property type="entry name" value="Asp_de-COase-like_dom_sf"/>
</dbReference>
<dbReference type="KEGG" id="drt:Dret_1013"/>
<dbReference type="HAMAP" id="MF_00446">
    <property type="entry name" value="PanD"/>
    <property type="match status" value="1"/>
</dbReference>
<evidence type="ECO:0000256" key="10">
    <source>
        <dbReference type="PIRSR" id="PIRSR006246-1"/>
    </source>
</evidence>
<dbReference type="CDD" id="cd06919">
    <property type="entry name" value="Asp_decarbox"/>
    <property type="match status" value="1"/>
</dbReference>
<comment type="function">
    <text evidence="9">Catalyzes the pyruvoyl-dependent decarboxylation of aspartate to produce beta-alanine.</text>
</comment>
<evidence type="ECO:0000256" key="11">
    <source>
        <dbReference type="PIRSR" id="PIRSR006246-2"/>
    </source>
</evidence>
<evidence type="ECO:0000256" key="5">
    <source>
        <dbReference type="ARBA" id="ARBA00023145"/>
    </source>
</evidence>
<proteinExistence type="inferred from homology"/>
<evidence type="ECO:0000313" key="15">
    <source>
        <dbReference type="Proteomes" id="UP000001052"/>
    </source>
</evidence>
<dbReference type="EC" id="4.1.1.11" evidence="9"/>
<keyword evidence="2 9" id="KW-0566">Pantothenate biosynthesis</keyword>
<dbReference type="Pfam" id="PF02261">
    <property type="entry name" value="Asp_decarbox"/>
    <property type="match status" value="1"/>
</dbReference>
<dbReference type="InterPro" id="IPR003190">
    <property type="entry name" value="Asp_decarbox"/>
</dbReference>
<keyword evidence="15" id="KW-1185">Reference proteome</keyword>
<gene>
    <name evidence="9" type="primary">panD</name>
    <name evidence="14" type="ordered locus">Dret_1013</name>
</gene>
<dbReference type="UniPathway" id="UPA00028">
    <property type="reaction ID" value="UER00002"/>
</dbReference>
<dbReference type="HOGENOM" id="CLU_115305_2_1_7"/>
<comment type="subunit">
    <text evidence="9">Heterooctamer of four alpha and four beta subunits.</text>
</comment>
<dbReference type="EMBL" id="CP001734">
    <property type="protein sequence ID" value="ACV68301.1"/>
    <property type="molecule type" value="Genomic_DNA"/>
</dbReference>
<dbReference type="PANTHER" id="PTHR21012">
    <property type="entry name" value="ASPARTATE 1-DECARBOXYLASE"/>
    <property type="match status" value="1"/>
</dbReference>
<feature type="active site" description="Schiff-base intermediate with substrate; via pyruvic acid" evidence="9 10">
    <location>
        <position position="26"/>
    </location>
</feature>
<reference evidence="14 15" key="2">
    <citation type="journal article" date="2010" name="Stand. Genomic Sci.">
        <title>Complete genome sequence of Desulfohalobium retbaense type strain (HR(100)).</title>
        <authorList>
            <person name="Spring S."/>
            <person name="Nolan M."/>
            <person name="Lapidus A."/>
            <person name="Glavina Del Rio T."/>
            <person name="Copeland A."/>
            <person name="Tice H."/>
            <person name="Cheng J.F."/>
            <person name="Lucas S."/>
            <person name="Land M."/>
            <person name="Chen F."/>
            <person name="Bruce D."/>
            <person name="Goodwin L."/>
            <person name="Pitluck S."/>
            <person name="Ivanova N."/>
            <person name="Mavromatis K."/>
            <person name="Mikhailova N."/>
            <person name="Pati A."/>
            <person name="Chen A."/>
            <person name="Palaniappan K."/>
            <person name="Hauser L."/>
            <person name="Chang Y.J."/>
            <person name="Jeffries C.D."/>
            <person name="Munk C."/>
            <person name="Kiss H."/>
            <person name="Chain P."/>
            <person name="Han C."/>
            <person name="Brettin T."/>
            <person name="Detter J.C."/>
            <person name="Schuler E."/>
            <person name="Goker M."/>
            <person name="Rohde M."/>
            <person name="Bristow J."/>
            <person name="Eisen J.A."/>
            <person name="Markowitz V."/>
            <person name="Hugenholtz P."/>
            <person name="Kyrpides N.C."/>
            <person name="Klenk H.P."/>
        </authorList>
    </citation>
    <scope>NUCLEOTIDE SEQUENCE [LARGE SCALE GENOMIC DNA]</scope>
    <source>
        <strain evidence="14 15">DSM 5692</strain>
    </source>
</reference>
<dbReference type="PANTHER" id="PTHR21012:SF0">
    <property type="entry name" value="ASPARTATE 1-DECARBOXYLASE"/>
    <property type="match status" value="1"/>
</dbReference>
<dbReference type="eggNOG" id="COG0853">
    <property type="taxonomic scope" value="Bacteria"/>
</dbReference>
<evidence type="ECO:0000256" key="12">
    <source>
        <dbReference type="PIRSR" id="PIRSR006246-3"/>
    </source>
</evidence>
<keyword evidence="7 9" id="KW-0704">Schiff base</keyword>
<evidence type="ECO:0000256" key="7">
    <source>
        <dbReference type="ARBA" id="ARBA00023270"/>
    </source>
</evidence>
<evidence type="ECO:0000256" key="8">
    <source>
        <dbReference type="ARBA" id="ARBA00023317"/>
    </source>
</evidence>
<dbReference type="GO" id="GO:0005829">
    <property type="term" value="C:cytosol"/>
    <property type="evidence" value="ECO:0007669"/>
    <property type="project" value="TreeGrafter"/>
</dbReference>
<evidence type="ECO:0000256" key="1">
    <source>
        <dbReference type="ARBA" id="ARBA00022490"/>
    </source>
</evidence>
<comment type="pathway">
    <text evidence="9">Cofactor biosynthesis; (R)-pantothenate biosynthesis; beta-alanine from L-aspartate: step 1/1.</text>
</comment>
<dbReference type="AlphaFoldDB" id="C8X1K4"/>
<keyword evidence="8 9" id="KW-0670">Pyruvate</keyword>
<dbReference type="STRING" id="485915.Dret_1013"/>
<organism evidence="14 15">
    <name type="scientific">Desulfohalobium retbaense (strain ATCC 49708 / DSM 5692 / JCM 16813 / HR100)</name>
    <dbReference type="NCBI Taxonomy" id="485915"/>
    <lineage>
        <taxon>Bacteria</taxon>
        <taxon>Pseudomonadati</taxon>
        <taxon>Thermodesulfobacteriota</taxon>
        <taxon>Desulfovibrionia</taxon>
        <taxon>Desulfovibrionales</taxon>
        <taxon>Desulfohalobiaceae</taxon>
        <taxon>Desulfohalobium</taxon>
    </lineage>
</organism>
<feature type="binding site" evidence="9 11">
    <location>
        <position position="58"/>
    </location>
    <ligand>
        <name>substrate</name>
    </ligand>
</feature>
<evidence type="ECO:0000256" key="9">
    <source>
        <dbReference type="HAMAP-Rule" id="MF_00446"/>
    </source>
</evidence>
<evidence type="ECO:0000256" key="13">
    <source>
        <dbReference type="PIRSR" id="PIRSR006246-5"/>
    </source>
</evidence>
<feature type="chain" id="PRO_5013997595" description="Aspartate 1-decarboxylase beta chain" evidence="9 13">
    <location>
        <begin position="1"/>
        <end position="25"/>
    </location>
</feature>
<dbReference type="GO" id="GO:0004068">
    <property type="term" value="F:aspartate 1-decarboxylase activity"/>
    <property type="evidence" value="ECO:0007669"/>
    <property type="project" value="UniProtKB-UniRule"/>
</dbReference>
<feature type="modified residue" description="Pyruvic acid (Ser)" evidence="9 12">
    <location>
        <position position="26"/>
    </location>
</feature>
<keyword evidence="4 9" id="KW-0068">Autocatalytic cleavage</keyword>
<reference evidence="15" key="1">
    <citation type="submission" date="2009-09" db="EMBL/GenBank/DDBJ databases">
        <title>The complete chromosome of Desulfohalobium retbaense DSM 5692.</title>
        <authorList>
            <consortium name="US DOE Joint Genome Institute (JGI-PGF)"/>
            <person name="Lucas S."/>
            <person name="Copeland A."/>
            <person name="Lapidus A."/>
            <person name="Glavina del Rio T."/>
            <person name="Dalin E."/>
            <person name="Tice H."/>
            <person name="Bruce D."/>
            <person name="Goodwin L."/>
            <person name="Pitluck S."/>
            <person name="Kyrpides N."/>
            <person name="Mavromatis K."/>
            <person name="Ivanova N."/>
            <person name="Mikhailova N."/>
            <person name="Munk A.C."/>
            <person name="Brettin T."/>
            <person name="Detter J.C."/>
            <person name="Han C."/>
            <person name="Tapia R."/>
            <person name="Larimer F."/>
            <person name="Land M."/>
            <person name="Hauser L."/>
            <person name="Markowitz V."/>
            <person name="Cheng J.-F."/>
            <person name="Hugenholtz P."/>
            <person name="Woyke T."/>
            <person name="Wu D."/>
            <person name="Spring S."/>
            <person name="Klenk H.-P."/>
            <person name="Eisen J.A."/>
        </authorList>
    </citation>
    <scope>NUCLEOTIDE SEQUENCE [LARGE SCALE GENOMIC DNA]</scope>
    <source>
        <strain evidence="15">DSM 5692</strain>
    </source>
</reference>
<dbReference type="GO" id="GO:0015940">
    <property type="term" value="P:pantothenate biosynthetic process"/>
    <property type="evidence" value="ECO:0007669"/>
    <property type="project" value="UniProtKB-UniRule"/>
</dbReference>
<comment type="subcellular location">
    <subcellularLocation>
        <location evidence="9">Cytoplasm</location>
    </subcellularLocation>
</comment>
<comment type="cofactor">
    <cofactor evidence="9 10">
        <name>pyruvate</name>
        <dbReference type="ChEBI" id="CHEBI:15361"/>
    </cofactor>
    <text evidence="9 10">Binds 1 pyruvoyl group covalently per subunit.</text>
</comment>
<dbReference type="Gene3D" id="2.40.40.20">
    <property type="match status" value="1"/>
</dbReference>
<feature type="chain" id="PRO_5013997591" description="Aspartate 1-decarboxylase alpha chain" evidence="9 13">
    <location>
        <begin position="26"/>
        <end position="126"/>
    </location>
</feature>
<dbReference type="SUPFAM" id="SSF50692">
    <property type="entry name" value="ADC-like"/>
    <property type="match status" value="1"/>
</dbReference>
<comment type="catalytic activity">
    <reaction evidence="9">
        <text>L-aspartate + H(+) = beta-alanine + CO2</text>
        <dbReference type="Rhea" id="RHEA:19497"/>
        <dbReference type="ChEBI" id="CHEBI:15378"/>
        <dbReference type="ChEBI" id="CHEBI:16526"/>
        <dbReference type="ChEBI" id="CHEBI:29991"/>
        <dbReference type="ChEBI" id="CHEBI:57966"/>
        <dbReference type="EC" id="4.1.1.11"/>
    </reaction>
</comment>
<accession>C8X1K4</accession>
<evidence type="ECO:0000256" key="4">
    <source>
        <dbReference type="ARBA" id="ARBA00022813"/>
    </source>
</evidence>
<feature type="active site" description="Proton donor" evidence="9 10">
    <location>
        <position position="59"/>
    </location>
</feature>
<evidence type="ECO:0000256" key="2">
    <source>
        <dbReference type="ARBA" id="ARBA00022655"/>
    </source>
</evidence>
<evidence type="ECO:0000256" key="3">
    <source>
        <dbReference type="ARBA" id="ARBA00022793"/>
    </source>
</evidence>
<dbReference type="PIRSF" id="PIRSF006246">
    <property type="entry name" value="Asp_decarbox"/>
    <property type="match status" value="1"/>
</dbReference>
<dbReference type="NCBIfam" id="TIGR00223">
    <property type="entry name" value="panD"/>
    <property type="match status" value="1"/>
</dbReference>
<dbReference type="Proteomes" id="UP000001052">
    <property type="component" value="Chromosome"/>
</dbReference>
<keyword evidence="5 9" id="KW-0865">Zymogen</keyword>
<dbReference type="RefSeq" id="WP_015751452.1">
    <property type="nucleotide sequence ID" value="NC_013223.1"/>
</dbReference>